<organism evidence="2 3">
    <name type="scientific">Paraperlucidibaca baekdonensis</name>
    <dbReference type="NCBI Taxonomy" id="748120"/>
    <lineage>
        <taxon>Bacteria</taxon>
        <taxon>Pseudomonadati</taxon>
        <taxon>Pseudomonadota</taxon>
        <taxon>Gammaproteobacteria</taxon>
        <taxon>Moraxellales</taxon>
        <taxon>Moraxellaceae</taxon>
        <taxon>Paraperlucidibaca</taxon>
    </lineage>
</organism>
<name>A0A3E0H6K6_9GAMM</name>
<evidence type="ECO:0008006" key="4">
    <source>
        <dbReference type="Google" id="ProtNLM"/>
    </source>
</evidence>
<dbReference type="Gene3D" id="3.40.190.170">
    <property type="entry name" value="Bacterial extracellular solute-binding protein, family 7"/>
    <property type="match status" value="1"/>
</dbReference>
<dbReference type="SUPFAM" id="SSF53850">
    <property type="entry name" value="Periplasmic binding protein-like II"/>
    <property type="match status" value="1"/>
</dbReference>
<dbReference type="Pfam" id="PF19582">
    <property type="entry name" value="AdeT1_2"/>
    <property type="match status" value="1"/>
</dbReference>
<evidence type="ECO:0000313" key="2">
    <source>
        <dbReference type="EMBL" id="REH39079.1"/>
    </source>
</evidence>
<sequence length="343" mass="37376">MNKLILPAFLVAASVAPFAQANQTLCVYDLLGSAGDMVNIAKDYSLAAQSMGAKISIKAYTDERVATEDLKAGECDAVMATGFRTRQFNPTAAALDSLGVSTIIRNGKVDMPASYETVRKTIQTFSSPAASKLMVNGRYEVAGIIPFGTAYPVVNDRKINTVEALAGKRIASFDYDKAQAIMIQKIGAQPVSADITNFAGKFNNGSVDFIAAPAMAYRPLELYRGIGTKGAIQRFPILILTYQIIINETKFPEGFGLKSRQYWLGQFNRAMTLVNKAEKDIPASTWGDLTPENMVKYTIMLRDSRIAIAEQGVYDKPGLKIIKRVRCSISSADSECSANTENW</sequence>
<accession>A0A3E0H6K6</accession>
<feature type="signal peptide" evidence="1">
    <location>
        <begin position="1"/>
        <end position="21"/>
    </location>
</feature>
<reference evidence="2 3" key="1">
    <citation type="submission" date="2018-08" db="EMBL/GenBank/DDBJ databases">
        <title>Genomic Encyclopedia of Type Strains, Phase IV (KMG-IV): sequencing the most valuable type-strain genomes for metagenomic binning, comparative biology and taxonomic classification.</title>
        <authorList>
            <person name="Goeker M."/>
        </authorList>
    </citation>
    <scope>NUCLEOTIDE SEQUENCE [LARGE SCALE GENOMIC DNA]</scope>
    <source>
        <strain evidence="2 3">DSM 26022</strain>
    </source>
</reference>
<feature type="chain" id="PRO_5017543070" description="TRAP-type C4-dicarboxylate transport system substrate-binding protein" evidence="1">
    <location>
        <begin position="22"/>
        <end position="343"/>
    </location>
</feature>
<evidence type="ECO:0000256" key="1">
    <source>
        <dbReference type="SAM" id="SignalP"/>
    </source>
</evidence>
<dbReference type="Proteomes" id="UP000256774">
    <property type="component" value="Unassembled WGS sequence"/>
</dbReference>
<dbReference type="InterPro" id="IPR045758">
    <property type="entry name" value="AdeT1/2"/>
</dbReference>
<keyword evidence="1" id="KW-0732">Signal</keyword>
<proteinExistence type="predicted"/>
<gene>
    <name evidence="2" type="ORF">DFR26_1257</name>
</gene>
<dbReference type="AlphaFoldDB" id="A0A3E0H6K6"/>
<dbReference type="InterPro" id="IPR038404">
    <property type="entry name" value="TRAP_DctP_sf"/>
</dbReference>
<dbReference type="OrthoDB" id="6716943at2"/>
<evidence type="ECO:0000313" key="3">
    <source>
        <dbReference type="Proteomes" id="UP000256774"/>
    </source>
</evidence>
<dbReference type="EMBL" id="QUNR01000002">
    <property type="protein sequence ID" value="REH39079.1"/>
    <property type="molecule type" value="Genomic_DNA"/>
</dbReference>
<keyword evidence="3" id="KW-1185">Reference proteome</keyword>
<protein>
    <recommendedName>
        <fullName evidence="4">TRAP-type C4-dicarboxylate transport system substrate-binding protein</fullName>
    </recommendedName>
</protein>
<comment type="caution">
    <text evidence="2">The sequence shown here is derived from an EMBL/GenBank/DDBJ whole genome shotgun (WGS) entry which is preliminary data.</text>
</comment>